<evidence type="ECO:0000313" key="1">
    <source>
        <dbReference type="EMBL" id="GKV17054.1"/>
    </source>
</evidence>
<comment type="caution">
    <text evidence="1">The sequence shown here is derived from an EMBL/GenBank/DDBJ whole genome shotgun (WGS) entry which is preliminary data.</text>
</comment>
<evidence type="ECO:0000313" key="2">
    <source>
        <dbReference type="Proteomes" id="UP001054252"/>
    </source>
</evidence>
<sequence length="185" mass="21246">MPIDGTKIPLELDEYGGLPQQVRRQIVVQLWENLPDAYILWGQVLHDLWNVTARIKFKHAFSELKAKCAKRNFQVKPLDMNPELWARLVHLWTEEKLTAEYVARQEEEGFDLTIAHGELLFRATGGVKKGWLKGLDIHTHPQDIGVSTSRWEPFRPPIIGQSNKVIELEQTVESLKADNSSLQQS</sequence>
<dbReference type="Proteomes" id="UP001054252">
    <property type="component" value="Unassembled WGS sequence"/>
</dbReference>
<gene>
    <name evidence="1" type="ORF">SLEP1_g27607</name>
</gene>
<name>A0AAV5K0B1_9ROSI</name>
<evidence type="ECO:0008006" key="3">
    <source>
        <dbReference type="Google" id="ProtNLM"/>
    </source>
</evidence>
<accession>A0AAV5K0B1</accession>
<protein>
    <recommendedName>
        <fullName evidence="3">Transposase</fullName>
    </recommendedName>
</protein>
<proteinExistence type="predicted"/>
<keyword evidence="2" id="KW-1185">Reference proteome</keyword>
<organism evidence="1 2">
    <name type="scientific">Rubroshorea leprosula</name>
    <dbReference type="NCBI Taxonomy" id="152421"/>
    <lineage>
        <taxon>Eukaryota</taxon>
        <taxon>Viridiplantae</taxon>
        <taxon>Streptophyta</taxon>
        <taxon>Embryophyta</taxon>
        <taxon>Tracheophyta</taxon>
        <taxon>Spermatophyta</taxon>
        <taxon>Magnoliopsida</taxon>
        <taxon>eudicotyledons</taxon>
        <taxon>Gunneridae</taxon>
        <taxon>Pentapetalae</taxon>
        <taxon>rosids</taxon>
        <taxon>malvids</taxon>
        <taxon>Malvales</taxon>
        <taxon>Dipterocarpaceae</taxon>
        <taxon>Rubroshorea</taxon>
    </lineage>
</organism>
<reference evidence="1 2" key="1">
    <citation type="journal article" date="2021" name="Commun. Biol.">
        <title>The genome of Shorea leprosula (Dipterocarpaceae) highlights the ecological relevance of drought in aseasonal tropical rainforests.</title>
        <authorList>
            <person name="Ng K.K.S."/>
            <person name="Kobayashi M.J."/>
            <person name="Fawcett J.A."/>
            <person name="Hatakeyama M."/>
            <person name="Paape T."/>
            <person name="Ng C.H."/>
            <person name="Ang C.C."/>
            <person name="Tnah L.H."/>
            <person name="Lee C.T."/>
            <person name="Nishiyama T."/>
            <person name="Sese J."/>
            <person name="O'Brien M.J."/>
            <person name="Copetti D."/>
            <person name="Mohd Noor M.I."/>
            <person name="Ong R.C."/>
            <person name="Putra M."/>
            <person name="Sireger I.Z."/>
            <person name="Indrioko S."/>
            <person name="Kosugi Y."/>
            <person name="Izuno A."/>
            <person name="Isagi Y."/>
            <person name="Lee S.L."/>
            <person name="Shimizu K.K."/>
        </authorList>
    </citation>
    <scope>NUCLEOTIDE SEQUENCE [LARGE SCALE GENOMIC DNA]</scope>
    <source>
        <strain evidence="1">214</strain>
    </source>
</reference>
<dbReference type="AlphaFoldDB" id="A0AAV5K0B1"/>
<dbReference type="EMBL" id="BPVZ01000047">
    <property type="protein sequence ID" value="GKV17054.1"/>
    <property type="molecule type" value="Genomic_DNA"/>
</dbReference>